<protein>
    <submittedName>
        <fullName evidence="1">Uncharacterized protein</fullName>
    </submittedName>
</protein>
<organism evidence="1 2">
    <name type="scientific">Diploptera punctata</name>
    <name type="common">Pacific beetle cockroach</name>
    <dbReference type="NCBI Taxonomy" id="6984"/>
    <lineage>
        <taxon>Eukaryota</taxon>
        <taxon>Metazoa</taxon>
        <taxon>Ecdysozoa</taxon>
        <taxon>Arthropoda</taxon>
        <taxon>Hexapoda</taxon>
        <taxon>Insecta</taxon>
        <taxon>Pterygota</taxon>
        <taxon>Neoptera</taxon>
        <taxon>Polyneoptera</taxon>
        <taxon>Dictyoptera</taxon>
        <taxon>Blattodea</taxon>
        <taxon>Blaberoidea</taxon>
        <taxon>Blaberidae</taxon>
        <taxon>Diplopterinae</taxon>
        <taxon>Diploptera</taxon>
    </lineage>
</organism>
<accession>A0AAD7ZF95</accession>
<dbReference type="AlphaFoldDB" id="A0AAD7ZF95"/>
<keyword evidence="2" id="KW-1185">Reference proteome</keyword>
<evidence type="ECO:0000313" key="2">
    <source>
        <dbReference type="Proteomes" id="UP001233999"/>
    </source>
</evidence>
<feature type="non-terminal residue" evidence="1">
    <location>
        <position position="1"/>
    </location>
</feature>
<reference evidence="1" key="1">
    <citation type="journal article" date="2023" name="IScience">
        <title>Live-bearing cockroach genome reveals convergent evolutionary mechanisms linked to viviparity in insects and beyond.</title>
        <authorList>
            <person name="Fouks B."/>
            <person name="Harrison M.C."/>
            <person name="Mikhailova A.A."/>
            <person name="Marchal E."/>
            <person name="English S."/>
            <person name="Carruthers M."/>
            <person name="Jennings E.C."/>
            <person name="Chiamaka E.L."/>
            <person name="Frigard R.A."/>
            <person name="Pippel M."/>
            <person name="Attardo G.M."/>
            <person name="Benoit J.B."/>
            <person name="Bornberg-Bauer E."/>
            <person name="Tobe S.S."/>
        </authorList>
    </citation>
    <scope>NUCLEOTIDE SEQUENCE</scope>
    <source>
        <strain evidence="1">Stay&amp;Tobe</strain>
    </source>
</reference>
<gene>
    <name evidence="1" type="ORF">L9F63_024635</name>
</gene>
<comment type="caution">
    <text evidence="1">The sequence shown here is derived from an EMBL/GenBank/DDBJ whole genome shotgun (WGS) entry which is preliminary data.</text>
</comment>
<feature type="non-terminal residue" evidence="1">
    <location>
        <position position="129"/>
    </location>
</feature>
<sequence length="129" mass="14649">HFCILCCYHTVRKAISTNTAGFLLLMIHGIISSDSSNILKGDIKLGGTSGDFRRLFQRFTGYHTSRSDATEFFSDRGKIQLKQEITELYAKIKHDNFIRSHGIDICSSVNEHYNRCIPSEGNDDMQKSK</sequence>
<reference evidence="1" key="2">
    <citation type="submission" date="2023-05" db="EMBL/GenBank/DDBJ databases">
        <authorList>
            <person name="Fouks B."/>
        </authorList>
    </citation>
    <scope>NUCLEOTIDE SEQUENCE</scope>
    <source>
        <strain evidence="1">Stay&amp;Tobe</strain>
        <tissue evidence="1">Testes</tissue>
    </source>
</reference>
<evidence type="ECO:0000313" key="1">
    <source>
        <dbReference type="EMBL" id="KAJ9579255.1"/>
    </source>
</evidence>
<dbReference type="EMBL" id="JASPKZ010008566">
    <property type="protein sequence ID" value="KAJ9579255.1"/>
    <property type="molecule type" value="Genomic_DNA"/>
</dbReference>
<dbReference type="Proteomes" id="UP001233999">
    <property type="component" value="Unassembled WGS sequence"/>
</dbReference>
<name>A0AAD7ZF95_DIPPU</name>
<proteinExistence type="predicted"/>